<dbReference type="GO" id="GO:0006284">
    <property type="term" value="P:base-excision repair"/>
    <property type="evidence" value="ECO:0007669"/>
    <property type="project" value="InterPro"/>
</dbReference>
<dbReference type="EC" id="3.2.2.-" evidence="5"/>
<dbReference type="PANTHER" id="PTHR10429:SF0">
    <property type="entry name" value="DNA-3-METHYLADENINE GLYCOSYLASE"/>
    <property type="match status" value="1"/>
</dbReference>
<evidence type="ECO:0000256" key="3">
    <source>
        <dbReference type="ARBA" id="ARBA00022801"/>
    </source>
</evidence>
<reference evidence="6 7" key="1">
    <citation type="submission" date="2019-12" db="EMBL/GenBank/DDBJ databases">
        <title>Defluviitalea raffinosedens, isolated from a biogas fermenter, genome sequencing and characterization.</title>
        <authorList>
            <person name="Rettenmaier R."/>
            <person name="Schneider M."/>
            <person name="Neuhaus K."/>
            <person name="Liebl W."/>
            <person name="Zverlov V."/>
        </authorList>
    </citation>
    <scope>NUCLEOTIDE SEQUENCE [LARGE SCALE GENOMIC DNA]</scope>
    <source>
        <strain evidence="6 7">249c-K6</strain>
    </source>
</reference>
<dbReference type="OrthoDB" id="9794313at2"/>
<dbReference type="FunFam" id="3.10.300.10:FF:000001">
    <property type="entry name" value="Putative 3-methyladenine DNA glycosylase"/>
    <property type="match status" value="1"/>
</dbReference>
<proteinExistence type="inferred from homology"/>
<dbReference type="EMBL" id="WSLF01000016">
    <property type="protein sequence ID" value="KAE9629810.1"/>
    <property type="molecule type" value="Genomic_DNA"/>
</dbReference>
<comment type="similarity">
    <text evidence="1 5">Belongs to the DNA glycosylase MPG family.</text>
</comment>
<evidence type="ECO:0000256" key="2">
    <source>
        <dbReference type="ARBA" id="ARBA00022763"/>
    </source>
</evidence>
<dbReference type="GO" id="GO:0003905">
    <property type="term" value="F:alkylbase DNA N-glycosylase activity"/>
    <property type="evidence" value="ECO:0007669"/>
    <property type="project" value="InterPro"/>
</dbReference>
<dbReference type="Gene3D" id="3.10.300.10">
    <property type="entry name" value="Methylpurine-DNA glycosylase (MPG)"/>
    <property type="match status" value="1"/>
</dbReference>
<evidence type="ECO:0000256" key="1">
    <source>
        <dbReference type="ARBA" id="ARBA00009232"/>
    </source>
</evidence>
<dbReference type="Pfam" id="PF02245">
    <property type="entry name" value="Pur_DNA_glyco"/>
    <property type="match status" value="1"/>
</dbReference>
<comment type="caution">
    <text evidence="6">The sequence shown here is derived from an EMBL/GenBank/DDBJ whole genome shotgun (WGS) entry which is preliminary data.</text>
</comment>
<sequence>MKKLDRSFYDRDTLIVAKELLGKYIIHKVDGRELIGKIVEAEAYKGAMDKAAHSYQNRRTNRTEVMFGPPGHAYVFLIYGMYPCMNIVTEEEGNPCAVLLRSIEPIKGLDDMAKRRFNKTYDALTKAQKINIGNGPGKLCLAMDITLKDYGLDLCGNELYICDGEENDTFEIVEAKRVNIDYAEEAADFLWRFYVKDNPYVSVKSK</sequence>
<evidence type="ECO:0000313" key="6">
    <source>
        <dbReference type="EMBL" id="KAE9629810.1"/>
    </source>
</evidence>
<dbReference type="PANTHER" id="PTHR10429">
    <property type="entry name" value="DNA-3-METHYLADENINE GLYCOSYLASE"/>
    <property type="match status" value="1"/>
</dbReference>
<evidence type="ECO:0000313" key="7">
    <source>
        <dbReference type="Proteomes" id="UP000483018"/>
    </source>
</evidence>
<keyword evidence="2 5" id="KW-0227">DNA damage</keyword>
<dbReference type="InterPro" id="IPR003180">
    <property type="entry name" value="MPG"/>
</dbReference>
<dbReference type="Proteomes" id="UP000483018">
    <property type="component" value="Unassembled WGS sequence"/>
</dbReference>
<dbReference type="InterPro" id="IPR036995">
    <property type="entry name" value="MPG_sf"/>
</dbReference>
<organism evidence="6 7">
    <name type="scientific">Defluviitalea raffinosedens</name>
    <dbReference type="NCBI Taxonomy" id="1450156"/>
    <lineage>
        <taxon>Bacteria</taxon>
        <taxon>Bacillati</taxon>
        <taxon>Bacillota</taxon>
        <taxon>Clostridia</taxon>
        <taxon>Lachnospirales</taxon>
        <taxon>Defluviitaleaceae</taxon>
        <taxon>Defluviitalea</taxon>
    </lineage>
</organism>
<dbReference type="RefSeq" id="WP_158741543.1">
    <property type="nucleotide sequence ID" value="NZ_JAFBEP010000018.1"/>
</dbReference>
<dbReference type="GO" id="GO:0003677">
    <property type="term" value="F:DNA binding"/>
    <property type="evidence" value="ECO:0007669"/>
    <property type="project" value="InterPro"/>
</dbReference>
<dbReference type="NCBIfam" id="TIGR00567">
    <property type="entry name" value="3mg"/>
    <property type="match status" value="1"/>
</dbReference>
<keyword evidence="3 5" id="KW-0378">Hydrolase</keyword>
<dbReference type="HAMAP" id="MF_00527">
    <property type="entry name" value="3MGH"/>
    <property type="match status" value="1"/>
</dbReference>
<dbReference type="CDD" id="cd00540">
    <property type="entry name" value="AAG"/>
    <property type="match status" value="1"/>
</dbReference>
<name>A0A7C8HD71_9FIRM</name>
<evidence type="ECO:0000256" key="4">
    <source>
        <dbReference type="ARBA" id="ARBA00023204"/>
    </source>
</evidence>
<dbReference type="InterPro" id="IPR011034">
    <property type="entry name" value="Formyl_transferase-like_C_sf"/>
</dbReference>
<keyword evidence="6" id="KW-0326">Glycosidase</keyword>
<gene>
    <name evidence="6" type="ORF">GND95_12790</name>
</gene>
<accession>A0A7C8HD71</accession>
<keyword evidence="4 5" id="KW-0234">DNA repair</keyword>
<keyword evidence="7" id="KW-1185">Reference proteome</keyword>
<evidence type="ECO:0000256" key="5">
    <source>
        <dbReference type="HAMAP-Rule" id="MF_00527"/>
    </source>
</evidence>
<dbReference type="SUPFAM" id="SSF50486">
    <property type="entry name" value="FMT C-terminal domain-like"/>
    <property type="match status" value="1"/>
</dbReference>
<dbReference type="NCBIfam" id="NF002001">
    <property type="entry name" value="PRK00802.1-1"/>
    <property type="match status" value="1"/>
</dbReference>
<dbReference type="AlphaFoldDB" id="A0A7C8HD71"/>
<protein>
    <recommendedName>
        <fullName evidence="5">Putative 3-methyladenine DNA glycosylase</fullName>
        <ecNumber evidence="5">3.2.2.-</ecNumber>
    </recommendedName>
</protein>